<evidence type="ECO:0000313" key="3">
    <source>
        <dbReference type="Proteomes" id="UP001141434"/>
    </source>
</evidence>
<dbReference type="Gene3D" id="3.40.630.30">
    <property type="match status" value="1"/>
</dbReference>
<feature type="domain" description="N-acetyltransferase" evidence="1">
    <location>
        <begin position="6"/>
        <end position="178"/>
    </location>
</feature>
<dbReference type="InterPro" id="IPR050276">
    <property type="entry name" value="MshD_Acetyltransferase"/>
</dbReference>
<dbReference type="InterPro" id="IPR000182">
    <property type="entry name" value="GNAT_dom"/>
</dbReference>
<organism evidence="2 3">
    <name type="scientific">Penicillium alfredii</name>
    <dbReference type="NCBI Taxonomy" id="1506179"/>
    <lineage>
        <taxon>Eukaryota</taxon>
        <taxon>Fungi</taxon>
        <taxon>Dikarya</taxon>
        <taxon>Ascomycota</taxon>
        <taxon>Pezizomycotina</taxon>
        <taxon>Eurotiomycetes</taxon>
        <taxon>Eurotiomycetidae</taxon>
        <taxon>Eurotiales</taxon>
        <taxon>Aspergillaceae</taxon>
        <taxon>Penicillium</taxon>
    </lineage>
</organism>
<sequence length="187" mass="21137">MASGNLHFRIATPEYAEPIQQLVQCAFRAEDSRQGWTADMELSARFRVEVKQVLATISNPDSAILMATDNNGTLVGSIEISKRGIDRARFSMLAVDQSHQRQGLGRQVLGHAEEYCQRVWGARIGELNALSTRQELILWYVRRGYRKTGELRPFPREEFNGLELPDDMCFVELEKDLSAAADSEDAF</sequence>
<dbReference type="SUPFAM" id="SSF55729">
    <property type="entry name" value="Acyl-CoA N-acyltransferases (Nat)"/>
    <property type="match status" value="1"/>
</dbReference>
<reference evidence="2" key="1">
    <citation type="submission" date="2022-11" db="EMBL/GenBank/DDBJ databases">
        <authorList>
            <person name="Petersen C."/>
        </authorList>
    </citation>
    <scope>NUCLEOTIDE SEQUENCE</scope>
    <source>
        <strain evidence="2">IBT 34128</strain>
    </source>
</reference>
<dbReference type="OrthoDB" id="5689at2759"/>
<evidence type="ECO:0000259" key="1">
    <source>
        <dbReference type="PROSITE" id="PS51186"/>
    </source>
</evidence>
<keyword evidence="3" id="KW-1185">Reference proteome</keyword>
<protein>
    <recommendedName>
        <fullName evidence="1">N-acetyltransferase domain-containing protein</fullName>
    </recommendedName>
</protein>
<proteinExistence type="predicted"/>
<dbReference type="PANTHER" id="PTHR43617:SF9">
    <property type="entry name" value="GNAT FAMILY ACETYLTRANSFERASE"/>
    <property type="match status" value="1"/>
</dbReference>
<accession>A0A9W9GAX5</accession>
<comment type="caution">
    <text evidence="2">The sequence shown here is derived from an EMBL/GenBank/DDBJ whole genome shotgun (WGS) entry which is preliminary data.</text>
</comment>
<dbReference type="RefSeq" id="XP_056516336.1">
    <property type="nucleotide sequence ID" value="XM_056651486.1"/>
</dbReference>
<dbReference type="InterPro" id="IPR016181">
    <property type="entry name" value="Acyl_CoA_acyltransferase"/>
</dbReference>
<dbReference type="AlphaFoldDB" id="A0A9W9GAX5"/>
<dbReference type="PANTHER" id="PTHR43617">
    <property type="entry name" value="L-AMINO ACID N-ACETYLTRANSFERASE"/>
    <property type="match status" value="1"/>
</dbReference>
<dbReference type="Proteomes" id="UP001141434">
    <property type="component" value="Unassembled WGS sequence"/>
</dbReference>
<dbReference type="GeneID" id="81390654"/>
<dbReference type="Pfam" id="PF00583">
    <property type="entry name" value="Acetyltransf_1"/>
    <property type="match status" value="1"/>
</dbReference>
<dbReference type="GO" id="GO:0016747">
    <property type="term" value="F:acyltransferase activity, transferring groups other than amino-acyl groups"/>
    <property type="evidence" value="ECO:0007669"/>
    <property type="project" value="InterPro"/>
</dbReference>
<name>A0A9W9GAX5_9EURO</name>
<gene>
    <name evidence="2" type="ORF">NUU61_000903</name>
</gene>
<dbReference type="CDD" id="cd04301">
    <property type="entry name" value="NAT_SF"/>
    <property type="match status" value="1"/>
</dbReference>
<dbReference type="PROSITE" id="PS51186">
    <property type="entry name" value="GNAT"/>
    <property type="match status" value="1"/>
</dbReference>
<dbReference type="EMBL" id="JAPMSZ010000001">
    <property type="protein sequence ID" value="KAJ5115144.1"/>
    <property type="molecule type" value="Genomic_DNA"/>
</dbReference>
<reference evidence="2" key="2">
    <citation type="journal article" date="2023" name="IMA Fungus">
        <title>Comparative genomic study of the Penicillium genus elucidates a diverse pangenome and 15 lateral gene transfer events.</title>
        <authorList>
            <person name="Petersen C."/>
            <person name="Sorensen T."/>
            <person name="Nielsen M.R."/>
            <person name="Sondergaard T.E."/>
            <person name="Sorensen J.L."/>
            <person name="Fitzpatrick D.A."/>
            <person name="Frisvad J.C."/>
            <person name="Nielsen K.L."/>
        </authorList>
    </citation>
    <scope>NUCLEOTIDE SEQUENCE</scope>
    <source>
        <strain evidence="2">IBT 34128</strain>
    </source>
</reference>
<evidence type="ECO:0000313" key="2">
    <source>
        <dbReference type="EMBL" id="KAJ5115144.1"/>
    </source>
</evidence>